<reference evidence="2 3" key="1">
    <citation type="submission" date="2021-02" db="EMBL/GenBank/DDBJ databases">
        <title>Genome assembly of Pseudopithomyces chartarum.</title>
        <authorList>
            <person name="Jauregui R."/>
            <person name="Singh J."/>
            <person name="Voisey C."/>
        </authorList>
    </citation>
    <scope>NUCLEOTIDE SEQUENCE [LARGE SCALE GENOMIC DNA]</scope>
    <source>
        <strain evidence="2 3">AGR01</strain>
    </source>
</reference>
<dbReference type="InterPro" id="IPR011051">
    <property type="entry name" value="RmlC_Cupin_sf"/>
</dbReference>
<evidence type="ECO:0000313" key="2">
    <source>
        <dbReference type="EMBL" id="KAK3203826.1"/>
    </source>
</evidence>
<dbReference type="PANTHER" id="PTHR38599:SF1">
    <property type="entry name" value="CUPIN DOMAIN PROTEIN (AFU_ORTHOLOGUE AFUA_3G13620)"/>
    <property type="match status" value="1"/>
</dbReference>
<dbReference type="AlphaFoldDB" id="A0AAN6RFL3"/>
<accession>A0AAN6RFL3</accession>
<proteinExistence type="predicted"/>
<name>A0AAN6RFL3_9PLEO</name>
<sequence length="109" mass="12078">MAEVIRTILHALPVPGLPGYENRIVKLEFPPGVEGVVHNHPEVGLGYVVSGEHYSQWEGGEMEYYKAGDTFVDRADERHVHTSNPSKTEPLVIILSYVIKTGEPNVKAL</sequence>
<organism evidence="2 3">
    <name type="scientific">Pseudopithomyces chartarum</name>
    <dbReference type="NCBI Taxonomy" id="1892770"/>
    <lineage>
        <taxon>Eukaryota</taxon>
        <taxon>Fungi</taxon>
        <taxon>Dikarya</taxon>
        <taxon>Ascomycota</taxon>
        <taxon>Pezizomycotina</taxon>
        <taxon>Dothideomycetes</taxon>
        <taxon>Pleosporomycetidae</taxon>
        <taxon>Pleosporales</taxon>
        <taxon>Massarineae</taxon>
        <taxon>Didymosphaeriaceae</taxon>
        <taxon>Pseudopithomyces</taxon>
    </lineage>
</organism>
<evidence type="ECO:0000259" key="1">
    <source>
        <dbReference type="Pfam" id="PF07883"/>
    </source>
</evidence>
<gene>
    <name evidence="2" type="ORF">GRF29_106g723457</name>
</gene>
<comment type="caution">
    <text evidence="2">The sequence shown here is derived from an EMBL/GenBank/DDBJ whole genome shotgun (WGS) entry which is preliminary data.</text>
</comment>
<dbReference type="InterPro" id="IPR013096">
    <property type="entry name" value="Cupin_2"/>
</dbReference>
<keyword evidence="3" id="KW-1185">Reference proteome</keyword>
<dbReference type="Proteomes" id="UP001280581">
    <property type="component" value="Unassembled WGS sequence"/>
</dbReference>
<dbReference type="Pfam" id="PF07883">
    <property type="entry name" value="Cupin_2"/>
    <property type="match status" value="1"/>
</dbReference>
<dbReference type="PANTHER" id="PTHR38599">
    <property type="entry name" value="CUPIN DOMAIN PROTEIN (AFU_ORTHOLOGUE AFUA_3G13620)"/>
    <property type="match status" value="1"/>
</dbReference>
<dbReference type="SUPFAM" id="SSF51182">
    <property type="entry name" value="RmlC-like cupins"/>
    <property type="match status" value="1"/>
</dbReference>
<evidence type="ECO:0000313" key="3">
    <source>
        <dbReference type="Proteomes" id="UP001280581"/>
    </source>
</evidence>
<dbReference type="InterPro" id="IPR014710">
    <property type="entry name" value="RmlC-like_jellyroll"/>
</dbReference>
<feature type="domain" description="Cupin type-2" evidence="1">
    <location>
        <begin position="27"/>
        <end position="95"/>
    </location>
</feature>
<dbReference type="EMBL" id="WVTA01000010">
    <property type="protein sequence ID" value="KAK3203826.1"/>
    <property type="molecule type" value="Genomic_DNA"/>
</dbReference>
<protein>
    <recommendedName>
        <fullName evidence="1">Cupin type-2 domain-containing protein</fullName>
    </recommendedName>
</protein>
<dbReference type="Gene3D" id="2.60.120.10">
    <property type="entry name" value="Jelly Rolls"/>
    <property type="match status" value="1"/>
</dbReference>